<evidence type="ECO:0000256" key="7">
    <source>
        <dbReference type="SAM" id="SignalP"/>
    </source>
</evidence>
<evidence type="ECO:0000259" key="8">
    <source>
        <dbReference type="Pfam" id="PF00720"/>
    </source>
</evidence>
<evidence type="ECO:0000313" key="10">
    <source>
        <dbReference type="Proteomes" id="UP000676079"/>
    </source>
</evidence>
<dbReference type="Pfam" id="PF00720">
    <property type="entry name" value="SSI"/>
    <property type="match status" value="1"/>
</dbReference>
<dbReference type="SUPFAM" id="SSF55399">
    <property type="entry name" value="Subtilisin inhibitor"/>
    <property type="match status" value="1"/>
</dbReference>
<reference evidence="9 10" key="1">
    <citation type="submission" date="2021-05" db="EMBL/GenBank/DDBJ databases">
        <title>Direct Submission.</title>
        <authorList>
            <person name="Li K."/>
            <person name="Gao J."/>
        </authorList>
    </citation>
    <scope>NUCLEOTIDE SEQUENCE [LARGE SCALE GENOMIC DNA]</scope>
    <source>
        <strain evidence="9 10">Mg02</strain>
    </source>
</reference>
<dbReference type="Proteomes" id="UP000676079">
    <property type="component" value="Chromosome"/>
</dbReference>
<name>A0ABX8BJJ0_9ACTN</name>
<feature type="signal peptide" evidence="7">
    <location>
        <begin position="1"/>
        <end position="38"/>
    </location>
</feature>
<sequence>MSAVRVPPSGSQPTVKRLAACGLALFAALALTPGAASADRHSDRYVLTVTDEGTGQRSVTTLHCDPAGGAHPEAEAACAAIAGAGSIEAVAPAEGFCTMEYRPVTATARGHEEFEQTFGNPCVLRTAKGAVFAF</sequence>
<gene>
    <name evidence="9" type="ORF">KGD84_28655</name>
</gene>
<evidence type="ECO:0000313" key="9">
    <source>
        <dbReference type="EMBL" id="QUX22271.1"/>
    </source>
</evidence>
<proteinExistence type="inferred from homology"/>
<keyword evidence="4" id="KW-0646">Protease inhibitor</keyword>
<feature type="chain" id="PRO_5046523633" description="Subtilisin inhibitor domain-containing protein" evidence="7">
    <location>
        <begin position="39"/>
        <end position="134"/>
    </location>
</feature>
<evidence type="ECO:0000256" key="2">
    <source>
        <dbReference type="ARBA" id="ARBA00010472"/>
    </source>
</evidence>
<keyword evidence="3" id="KW-0964">Secreted</keyword>
<keyword evidence="10" id="KW-1185">Reference proteome</keyword>
<keyword evidence="6" id="KW-1015">Disulfide bond</keyword>
<accession>A0ABX8BJJ0</accession>
<protein>
    <recommendedName>
        <fullName evidence="8">Subtilisin inhibitor domain-containing protein</fullName>
    </recommendedName>
</protein>
<keyword evidence="5" id="KW-0722">Serine protease inhibitor</keyword>
<keyword evidence="7" id="KW-0732">Signal</keyword>
<evidence type="ECO:0000256" key="3">
    <source>
        <dbReference type="ARBA" id="ARBA00022525"/>
    </source>
</evidence>
<dbReference type="InterPro" id="IPR023549">
    <property type="entry name" value="Subtilisin_inhibitor"/>
</dbReference>
<evidence type="ECO:0000256" key="6">
    <source>
        <dbReference type="ARBA" id="ARBA00023157"/>
    </source>
</evidence>
<comment type="similarity">
    <text evidence="2">Belongs to the protease inhibitor I16 (SSI) family.</text>
</comment>
<evidence type="ECO:0000256" key="4">
    <source>
        <dbReference type="ARBA" id="ARBA00022690"/>
    </source>
</evidence>
<evidence type="ECO:0000256" key="1">
    <source>
        <dbReference type="ARBA" id="ARBA00004613"/>
    </source>
</evidence>
<dbReference type="InterPro" id="IPR036819">
    <property type="entry name" value="Subtilisin_inhibitor-like_sf"/>
</dbReference>
<evidence type="ECO:0000256" key="5">
    <source>
        <dbReference type="ARBA" id="ARBA00022900"/>
    </source>
</evidence>
<dbReference type="Gene3D" id="3.30.350.10">
    <property type="entry name" value="Subtilisin inhibitor-like"/>
    <property type="match status" value="1"/>
</dbReference>
<feature type="domain" description="Subtilisin inhibitor" evidence="8">
    <location>
        <begin position="46"/>
        <end position="111"/>
    </location>
</feature>
<organism evidence="9 10">
    <name type="scientific">Nocardiopsis changdeensis</name>
    <dbReference type="NCBI Taxonomy" id="2831969"/>
    <lineage>
        <taxon>Bacteria</taxon>
        <taxon>Bacillati</taxon>
        <taxon>Actinomycetota</taxon>
        <taxon>Actinomycetes</taxon>
        <taxon>Streptosporangiales</taxon>
        <taxon>Nocardiopsidaceae</taxon>
        <taxon>Nocardiopsis</taxon>
    </lineage>
</organism>
<comment type="subcellular location">
    <subcellularLocation>
        <location evidence="1">Secreted</location>
    </subcellularLocation>
</comment>
<dbReference type="EMBL" id="CP074133">
    <property type="protein sequence ID" value="QUX22271.1"/>
    <property type="molecule type" value="Genomic_DNA"/>
</dbReference>